<dbReference type="GO" id="GO:0015109">
    <property type="term" value="F:chromate transmembrane transporter activity"/>
    <property type="evidence" value="ECO:0007669"/>
    <property type="project" value="InterPro"/>
</dbReference>
<comment type="subcellular location">
    <subcellularLocation>
        <location evidence="1">Cell membrane</location>
        <topology evidence="1">Multi-pass membrane protein</topology>
    </subcellularLocation>
</comment>
<evidence type="ECO:0000256" key="6">
    <source>
        <dbReference type="ARBA" id="ARBA00023136"/>
    </source>
</evidence>
<keyword evidence="5 7" id="KW-1133">Transmembrane helix</keyword>
<dbReference type="EMBL" id="FKBS01000029">
    <property type="protein sequence ID" value="SAI57893.1"/>
    <property type="molecule type" value="Genomic_DNA"/>
</dbReference>
<proteinExistence type="inferred from homology"/>
<keyword evidence="6 7" id="KW-0472">Membrane</keyword>
<dbReference type="AlphaFoldDB" id="A0A157RIS4"/>
<protein>
    <submittedName>
        <fullName evidence="8">Chromate transporter</fullName>
    </submittedName>
</protein>
<feature type="transmembrane region" description="Helical" evidence="7">
    <location>
        <begin position="162"/>
        <end position="181"/>
    </location>
</feature>
<keyword evidence="4 7" id="KW-0812">Transmembrane</keyword>
<dbReference type="Proteomes" id="UP000077037">
    <property type="component" value="Unassembled WGS sequence"/>
</dbReference>
<dbReference type="PANTHER" id="PTHR43663:SF1">
    <property type="entry name" value="CHROMATE TRANSPORTER"/>
    <property type="match status" value="1"/>
</dbReference>
<evidence type="ECO:0000256" key="3">
    <source>
        <dbReference type="ARBA" id="ARBA00022475"/>
    </source>
</evidence>
<evidence type="ECO:0000256" key="1">
    <source>
        <dbReference type="ARBA" id="ARBA00004651"/>
    </source>
</evidence>
<dbReference type="PANTHER" id="PTHR43663">
    <property type="entry name" value="CHROMATE TRANSPORT PROTEIN-RELATED"/>
    <property type="match status" value="1"/>
</dbReference>
<sequence>MENPTPRLLLGLLTVFAPLSLATIGGGQATIAEIQRQVVDVHHWLTQAQFLSDFAIARLAPGPGSLLVTLIGWQVAGWSGALVATLALFAPTAFLLYGVAYLWRRHHGARWQQALENGLRPVAAGMIAAAVYVLFSALDGGWAARGIAVVSTVLVMTTRVNALLLVLGGGGALLLLHAAGWTF</sequence>
<feature type="transmembrane region" description="Helical" evidence="7">
    <location>
        <begin position="122"/>
        <end position="142"/>
    </location>
</feature>
<evidence type="ECO:0000256" key="2">
    <source>
        <dbReference type="ARBA" id="ARBA00005262"/>
    </source>
</evidence>
<gene>
    <name evidence="8" type="ORF">SAMEA1982600_05014</name>
</gene>
<evidence type="ECO:0000313" key="8">
    <source>
        <dbReference type="EMBL" id="SAI57893.1"/>
    </source>
</evidence>
<evidence type="ECO:0000256" key="7">
    <source>
        <dbReference type="SAM" id="Phobius"/>
    </source>
</evidence>
<dbReference type="InterPro" id="IPR052518">
    <property type="entry name" value="CHR_Transporter"/>
</dbReference>
<dbReference type="RefSeq" id="WP_066420473.1">
    <property type="nucleotide sequence ID" value="NZ_FKBS01000029.1"/>
</dbReference>
<keyword evidence="3" id="KW-1003">Cell membrane</keyword>
<reference evidence="8 9" key="1">
    <citation type="submission" date="2016-03" db="EMBL/GenBank/DDBJ databases">
        <authorList>
            <consortium name="Pathogen Informatics"/>
        </authorList>
    </citation>
    <scope>NUCLEOTIDE SEQUENCE [LARGE SCALE GENOMIC DNA]</scope>
    <source>
        <strain evidence="8 9">NCTC13364</strain>
    </source>
</reference>
<evidence type="ECO:0000256" key="4">
    <source>
        <dbReference type="ARBA" id="ARBA00022692"/>
    </source>
</evidence>
<accession>A0A157RIS4</accession>
<name>A0A157RIS4_9BORD</name>
<evidence type="ECO:0000313" key="9">
    <source>
        <dbReference type="Proteomes" id="UP000077037"/>
    </source>
</evidence>
<organism evidence="8 9">
    <name type="scientific">Bordetella ansorpii</name>
    <dbReference type="NCBI Taxonomy" id="288768"/>
    <lineage>
        <taxon>Bacteria</taxon>
        <taxon>Pseudomonadati</taxon>
        <taxon>Pseudomonadota</taxon>
        <taxon>Betaproteobacteria</taxon>
        <taxon>Burkholderiales</taxon>
        <taxon>Alcaligenaceae</taxon>
        <taxon>Bordetella</taxon>
    </lineage>
</organism>
<feature type="transmembrane region" description="Helical" evidence="7">
    <location>
        <begin position="75"/>
        <end position="102"/>
    </location>
</feature>
<evidence type="ECO:0000256" key="5">
    <source>
        <dbReference type="ARBA" id="ARBA00022989"/>
    </source>
</evidence>
<dbReference type="OrthoDB" id="556585at2"/>
<dbReference type="GO" id="GO:0005886">
    <property type="term" value="C:plasma membrane"/>
    <property type="evidence" value="ECO:0007669"/>
    <property type="project" value="UniProtKB-SubCell"/>
</dbReference>
<comment type="similarity">
    <text evidence="2">Belongs to the chromate ion transporter (CHR) (TC 2.A.51) family.</text>
</comment>
<dbReference type="Pfam" id="PF02417">
    <property type="entry name" value="Chromate_transp"/>
    <property type="match status" value="1"/>
</dbReference>
<dbReference type="InterPro" id="IPR003370">
    <property type="entry name" value="Chromate_transpt"/>
</dbReference>